<dbReference type="Gene3D" id="3.40.50.450">
    <property type="match status" value="1"/>
</dbReference>
<comment type="caution">
    <text evidence="1">The sequence shown here is derived from an EMBL/GenBank/DDBJ whole genome shotgun (WGS) entry which is preliminary data.</text>
</comment>
<evidence type="ECO:0008006" key="2">
    <source>
        <dbReference type="Google" id="ProtNLM"/>
    </source>
</evidence>
<dbReference type="EMBL" id="BARS01023441">
    <property type="protein sequence ID" value="GAG11553.1"/>
    <property type="molecule type" value="Genomic_DNA"/>
</dbReference>
<dbReference type="AlphaFoldDB" id="X0VGI3"/>
<gene>
    <name evidence="1" type="ORF">S01H1_37322</name>
</gene>
<accession>X0VGI3</accession>
<name>X0VGI3_9ZZZZ</name>
<reference evidence="1" key="1">
    <citation type="journal article" date="2014" name="Front. Microbiol.">
        <title>High frequency of phylogenetically diverse reductive dehalogenase-homologous genes in deep subseafloor sedimentary metagenomes.</title>
        <authorList>
            <person name="Kawai M."/>
            <person name="Futagami T."/>
            <person name="Toyoda A."/>
            <person name="Takaki Y."/>
            <person name="Nishi S."/>
            <person name="Hori S."/>
            <person name="Arai W."/>
            <person name="Tsubouchi T."/>
            <person name="Morono Y."/>
            <person name="Uchiyama I."/>
            <person name="Ito T."/>
            <person name="Fujiyama A."/>
            <person name="Inagaki F."/>
            <person name="Takami H."/>
        </authorList>
    </citation>
    <scope>NUCLEOTIDE SEQUENCE</scope>
    <source>
        <strain evidence="1">Expedition CK06-06</strain>
    </source>
</reference>
<evidence type="ECO:0000313" key="1">
    <source>
        <dbReference type="EMBL" id="GAG11553.1"/>
    </source>
</evidence>
<proteinExistence type="predicted"/>
<protein>
    <recommendedName>
        <fullName evidence="2">CD-NTase-associated protein 12/Pycsar effector protein TIR domain-containing protein</fullName>
    </recommendedName>
</protein>
<organism evidence="1">
    <name type="scientific">marine sediment metagenome</name>
    <dbReference type="NCBI Taxonomy" id="412755"/>
    <lineage>
        <taxon>unclassified sequences</taxon>
        <taxon>metagenomes</taxon>
        <taxon>ecological metagenomes</taxon>
    </lineage>
</organism>
<sequence length="216" mass="24476">MKNKKRCYVIMPFSDTKSCTKEEWTEIFEDVIKPAVEESGLGYKCERSRAKRENIIKGIINDLNTAQAVIADLTDDNPNVFYELGVRHTLQRRTILIAQHEEDIPFDLQPYPTIIYKRSPAGVRQLKHEIKGNFKDIEGNPERADNPVADFLAERNIDLLSSAKKANLAKLAALISELSYNIEALDSIRKIIKESEKARKKGAGFFAATSRFDNAC</sequence>
<feature type="non-terminal residue" evidence="1">
    <location>
        <position position="216"/>
    </location>
</feature>